<dbReference type="Gene3D" id="3.40.50.1820">
    <property type="entry name" value="alpha/beta hydrolase"/>
    <property type="match status" value="1"/>
</dbReference>
<dbReference type="GO" id="GO:0016787">
    <property type="term" value="F:hydrolase activity"/>
    <property type="evidence" value="ECO:0007669"/>
    <property type="project" value="UniProtKB-KW"/>
</dbReference>
<evidence type="ECO:0000313" key="2">
    <source>
        <dbReference type="Proteomes" id="UP000221653"/>
    </source>
</evidence>
<organism evidence="1 2">
    <name type="scientific">Corynebacterium renale</name>
    <dbReference type="NCBI Taxonomy" id="1724"/>
    <lineage>
        <taxon>Bacteria</taxon>
        <taxon>Bacillati</taxon>
        <taxon>Actinomycetota</taxon>
        <taxon>Actinomycetes</taxon>
        <taxon>Mycobacteriales</taxon>
        <taxon>Corynebacteriaceae</taxon>
        <taxon>Corynebacterium</taxon>
    </lineage>
</organism>
<gene>
    <name evidence="1" type="ORF">ATK06_0648</name>
</gene>
<dbReference type="Pfam" id="PF01674">
    <property type="entry name" value="Lipase_2"/>
    <property type="match status" value="1"/>
</dbReference>
<dbReference type="RefSeq" id="WP_083985871.1">
    <property type="nucleotide sequence ID" value="NZ_LS483464.1"/>
</dbReference>
<dbReference type="AlphaFoldDB" id="A0A2A9DLK5"/>
<dbReference type="SUPFAM" id="SSF53474">
    <property type="entry name" value="alpha/beta-Hydrolases"/>
    <property type="match status" value="1"/>
</dbReference>
<dbReference type="OrthoDB" id="8871309at2"/>
<protein>
    <submittedName>
        <fullName evidence="1">Triacylglycerol esterase/lipase EstA (Alpha/beta hydrolase family)</fullName>
    </submittedName>
</protein>
<dbReference type="GO" id="GO:0016042">
    <property type="term" value="P:lipid catabolic process"/>
    <property type="evidence" value="ECO:0007669"/>
    <property type="project" value="InterPro"/>
</dbReference>
<dbReference type="InterPro" id="IPR002918">
    <property type="entry name" value="Lipase_EstA/Esterase_EstB"/>
</dbReference>
<keyword evidence="1" id="KW-0378">Hydrolase</keyword>
<reference evidence="1 2" key="1">
    <citation type="submission" date="2017-10" db="EMBL/GenBank/DDBJ databases">
        <title>Sequencing the genomes of 1000 actinobacteria strains.</title>
        <authorList>
            <person name="Klenk H.-P."/>
        </authorList>
    </citation>
    <scope>NUCLEOTIDE SEQUENCE [LARGE SCALE GENOMIC DNA]</scope>
    <source>
        <strain evidence="1 2">DSM 20688</strain>
    </source>
</reference>
<dbReference type="EMBL" id="PDJF01000001">
    <property type="protein sequence ID" value="PFG27578.1"/>
    <property type="molecule type" value="Genomic_DNA"/>
</dbReference>
<keyword evidence="2" id="KW-1185">Reference proteome</keyword>
<dbReference type="PANTHER" id="PTHR37946:SF1">
    <property type="entry name" value="SLL1969 PROTEIN"/>
    <property type="match status" value="1"/>
</dbReference>
<evidence type="ECO:0000313" key="1">
    <source>
        <dbReference type="EMBL" id="PFG27578.1"/>
    </source>
</evidence>
<sequence length="315" mass="34473">MALNLKKELTRLLAKAWNNISPDVLSDGAPEETPLPEDTARRIVEHYESENEQAELENHDGSLPVLARLRPRGYWEDDWRARPTKQRPWPVILVHGTGASAGYFQELGTELRHDGWATFAVSYGHRATDPLASSAAQVGAYIDAVLAATGAEQAVVIGHSQGGVLPRWWMRHGGGAGKIRHLVTLGAPHHGTTHGGIVAQALTGEVGRRMADSIIDSWFGPAGFEQIHGSDFLASINDDGDTEEGMSYTCIATHYDAVVQPPETAFLHTDRESARVRNVWVQDLDPTSVVSHDNLPRDRRVRQLVRADLAALVNA</sequence>
<proteinExistence type="predicted"/>
<accession>A0A2A9DLK5</accession>
<dbReference type="InterPro" id="IPR029058">
    <property type="entry name" value="AB_hydrolase_fold"/>
</dbReference>
<name>A0A2A9DLK5_9CORY</name>
<dbReference type="Proteomes" id="UP000221653">
    <property type="component" value="Unassembled WGS sequence"/>
</dbReference>
<dbReference type="PANTHER" id="PTHR37946">
    <property type="entry name" value="SLL1969 PROTEIN"/>
    <property type="match status" value="1"/>
</dbReference>
<comment type="caution">
    <text evidence="1">The sequence shown here is derived from an EMBL/GenBank/DDBJ whole genome shotgun (WGS) entry which is preliminary data.</text>
</comment>